<dbReference type="eggNOG" id="arCOG07982">
    <property type="taxonomic scope" value="Archaea"/>
</dbReference>
<gene>
    <name evidence="1" type="ORF">C491_13347</name>
</gene>
<dbReference type="InterPro" id="IPR046783">
    <property type="entry name" value="HTH_63"/>
</dbReference>
<keyword evidence="2" id="KW-1185">Reference proteome</keyword>
<proteinExistence type="predicted"/>
<evidence type="ECO:0000313" key="1">
    <source>
        <dbReference type="EMBL" id="ELY56527.1"/>
    </source>
</evidence>
<name>L9X4J9_9EURY</name>
<sequence length="195" mass="21774">MPANSGADFPANTIDRAENIQVDCYVRSGVPAPVAETINALTERLQQLCDHGPISDFQVSQWPSEHHGVTKTDEMRPTRDELVAEFEQWAEQHDYTLEPAFRRDEVPSSPLGLGSNETHERVRVPFIAVALYEADTETGLDTEALRGVVPYTEGSDTVEDRTYTVQEWLSALETKECEKSPYSQHDQAAALEGRP</sequence>
<dbReference type="AlphaFoldDB" id="L9X4J9"/>
<dbReference type="OrthoDB" id="241883at2157"/>
<comment type="caution">
    <text evidence="1">The sequence shown here is derived from an EMBL/GenBank/DDBJ whole genome shotgun (WGS) entry which is preliminary data.</text>
</comment>
<dbReference type="Proteomes" id="UP000011688">
    <property type="component" value="Unassembled WGS sequence"/>
</dbReference>
<protein>
    <submittedName>
        <fullName evidence="1">Uncharacterized protein</fullName>
    </submittedName>
</protein>
<dbReference type="EMBL" id="AOIB01000027">
    <property type="protein sequence ID" value="ELY56527.1"/>
    <property type="molecule type" value="Genomic_DNA"/>
</dbReference>
<reference evidence="1 2" key="1">
    <citation type="journal article" date="2014" name="PLoS Genet.">
        <title>Phylogenetically driven sequencing of extremely halophilic archaea reveals strategies for static and dynamic osmo-response.</title>
        <authorList>
            <person name="Becker E.A."/>
            <person name="Seitzer P.M."/>
            <person name="Tritt A."/>
            <person name="Larsen D."/>
            <person name="Krusor M."/>
            <person name="Yao A.I."/>
            <person name="Wu D."/>
            <person name="Madern D."/>
            <person name="Eisen J.A."/>
            <person name="Darling A.E."/>
            <person name="Facciotti M.T."/>
        </authorList>
    </citation>
    <scope>NUCLEOTIDE SEQUENCE [LARGE SCALE GENOMIC DNA]</scope>
    <source>
        <strain evidence="1 2">DSM 10524</strain>
    </source>
</reference>
<accession>L9X4J9</accession>
<evidence type="ECO:0000313" key="2">
    <source>
        <dbReference type="Proteomes" id="UP000011688"/>
    </source>
</evidence>
<dbReference type="Pfam" id="PF20575">
    <property type="entry name" value="HTH_63"/>
    <property type="match status" value="1"/>
</dbReference>
<dbReference type="RefSeq" id="WP_005557037.1">
    <property type="nucleotide sequence ID" value="NZ_AOIB01000027.1"/>
</dbReference>
<organism evidence="1 2">
    <name type="scientific">Natronococcus amylolyticus DSM 10524</name>
    <dbReference type="NCBI Taxonomy" id="1227497"/>
    <lineage>
        <taxon>Archaea</taxon>
        <taxon>Methanobacteriati</taxon>
        <taxon>Methanobacteriota</taxon>
        <taxon>Stenosarchaea group</taxon>
        <taxon>Halobacteria</taxon>
        <taxon>Halobacteriales</taxon>
        <taxon>Natrialbaceae</taxon>
        <taxon>Natronococcus</taxon>
    </lineage>
</organism>
<dbReference type="STRING" id="1227497.C491_13347"/>